<protein>
    <submittedName>
        <fullName evidence="2">Uncharacterized protein</fullName>
    </submittedName>
</protein>
<reference evidence="2" key="2">
    <citation type="submission" date="2021-02" db="EMBL/GenBank/DDBJ databases">
        <authorList>
            <person name="Kimball J.A."/>
            <person name="Haas M.W."/>
            <person name="Macchietto M."/>
            <person name="Kono T."/>
            <person name="Duquette J."/>
            <person name="Shao M."/>
        </authorList>
    </citation>
    <scope>NUCLEOTIDE SEQUENCE</scope>
    <source>
        <tissue evidence="2">Fresh leaf tissue</tissue>
    </source>
</reference>
<proteinExistence type="predicted"/>
<sequence length="429" mass="44475">MDSYRVAVYQSGGRRAGDDEEIGVFTAERYFSAGDIDDVPWCGRSSSSYSSTFKTSGPQDWSAAPTTLTAATSSSEASSNSRFVLLLDPPVAAAAAAAQSEEPSGAAGDRTPGTKRSSSLSSHNLLRWLLGVAACARARGGIEEGASADECPRDEAHAAGFVPTKRGTEEADATLPGRKSKHGAAEVTTRRVRSGVSDGSDADAFDTGTDTPPPLHLGKPQPIRAADSSEQSLSARVLNPRTAVLADEWRRSSMGVFASARQQNSAFTIFAGSAAAPDGDAAAGGTGGYAGRPIPSPNGACAKRRDSGDDDAAIDELDGMYPPSEASVVWSVVTADGAASGNFSSAASGHYHHYYYHNGGGDDQRTVAEKNNRRSSGSSRANGASLLMGCMSERAVDTIGSARPVHPTPPPEARAARLEVAPTWHAGRR</sequence>
<accession>A0A8J5W7W5</accession>
<feature type="region of interest" description="Disordered" evidence="1">
    <location>
        <begin position="165"/>
        <end position="234"/>
    </location>
</feature>
<dbReference type="GO" id="GO:0009638">
    <property type="term" value="P:phototropism"/>
    <property type="evidence" value="ECO:0007669"/>
    <property type="project" value="InterPro"/>
</dbReference>
<reference evidence="2" key="1">
    <citation type="journal article" date="2021" name="bioRxiv">
        <title>Whole Genome Assembly and Annotation of Northern Wild Rice, Zizania palustris L., Supports a Whole Genome Duplication in the Zizania Genus.</title>
        <authorList>
            <person name="Haas M."/>
            <person name="Kono T."/>
            <person name="Macchietto M."/>
            <person name="Millas R."/>
            <person name="McGilp L."/>
            <person name="Shao M."/>
            <person name="Duquette J."/>
            <person name="Hirsch C.N."/>
            <person name="Kimball J."/>
        </authorList>
    </citation>
    <scope>NUCLEOTIDE SEQUENCE</scope>
    <source>
        <tissue evidence="2">Fresh leaf tissue</tissue>
    </source>
</reference>
<comment type="caution">
    <text evidence="2">The sequence shown here is derived from an EMBL/GenBank/DDBJ whole genome shotgun (WGS) entry which is preliminary data.</text>
</comment>
<dbReference type="InterPro" id="IPR039615">
    <property type="entry name" value="PKS"/>
</dbReference>
<dbReference type="PANTHER" id="PTHR33781">
    <property type="entry name" value="PROTEIN PHYTOCHROME KINASE SUBSTRATE 1-RELATED"/>
    <property type="match status" value="1"/>
</dbReference>
<organism evidence="2 3">
    <name type="scientific">Zizania palustris</name>
    <name type="common">Northern wild rice</name>
    <dbReference type="NCBI Taxonomy" id="103762"/>
    <lineage>
        <taxon>Eukaryota</taxon>
        <taxon>Viridiplantae</taxon>
        <taxon>Streptophyta</taxon>
        <taxon>Embryophyta</taxon>
        <taxon>Tracheophyta</taxon>
        <taxon>Spermatophyta</taxon>
        <taxon>Magnoliopsida</taxon>
        <taxon>Liliopsida</taxon>
        <taxon>Poales</taxon>
        <taxon>Poaceae</taxon>
        <taxon>BOP clade</taxon>
        <taxon>Oryzoideae</taxon>
        <taxon>Oryzeae</taxon>
        <taxon>Zizaniinae</taxon>
        <taxon>Zizania</taxon>
    </lineage>
</organism>
<feature type="region of interest" description="Disordered" evidence="1">
    <location>
        <begin position="398"/>
        <end position="429"/>
    </location>
</feature>
<keyword evidence="3" id="KW-1185">Reference proteome</keyword>
<dbReference type="Proteomes" id="UP000729402">
    <property type="component" value="Unassembled WGS sequence"/>
</dbReference>
<evidence type="ECO:0000313" key="2">
    <source>
        <dbReference type="EMBL" id="KAG8084803.1"/>
    </source>
</evidence>
<feature type="compositionally biased region" description="Low complexity" evidence="1">
    <location>
        <begin position="374"/>
        <end position="384"/>
    </location>
</feature>
<feature type="compositionally biased region" description="Basic and acidic residues" evidence="1">
    <location>
        <begin position="362"/>
        <end position="372"/>
    </location>
</feature>
<name>A0A8J5W7W5_ZIZPA</name>
<feature type="region of interest" description="Disordered" evidence="1">
    <location>
        <begin position="362"/>
        <end position="384"/>
    </location>
</feature>
<dbReference type="AlphaFoldDB" id="A0A8J5W7W5"/>
<dbReference type="OrthoDB" id="692946at2759"/>
<feature type="region of interest" description="Disordered" evidence="1">
    <location>
        <begin position="95"/>
        <end position="119"/>
    </location>
</feature>
<evidence type="ECO:0000313" key="3">
    <source>
        <dbReference type="Proteomes" id="UP000729402"/>
    </source>
</evidence>
<dbReference type="PANTHER" id="PTHR33781:SF2">
    <property type="entry name" value="OS05G0220500 PROTEIN"/>
    <property type="match status" value="1"/>
</dbReference>
<gene>
    <name evidence="2" type="ORF">GUJ93_ZPchr0010g7314</name>
</gene>
<evidence type="ECO:0000256" key="1">
    <source>
        <dbReference type="SAM" id="MobiDB-lite"/>
    </source>
</evidence>
<dbReference type="EMBL" id="JAAALK010000082">
    <property type="protein sequence ID" value="KAG8084803.1"/>
    <property type="molecule type" value="Genomic_DNA"/>
</dbReference>